<keyword evidence="2" id="KW-0812">Transmembrane</keyword>
<keyword evidence="2" id="KW-0472">Membrane</keyword>
<name>A0AAQ3W9X6_9ENTE</name>
<dbReference type="RefSeq" id="WP_086314984.1">
    <property type="nucleotide sequence ID" value="NZ_CP147244.1"/>
</dbReference>
<evidence type="ECO:0008006" key="5">
    <source>
        <dbReference type="Google" id="ProtNLM"/>
    </source>
</evidence>
<dbReference type="Gene3D" id="3.10.450.130">
    <property type="entry name" value="folded 79 residue fragment of lin0334 like domains"/>
    <property type="match status" value="1"/>
</dbReference>
<sequence>MKIRYKILVAIGIMVVGISGLNYYSYNDYMNEQKERIELFFTYNYNNIDSLTFTKIKKNPTGSLNFYGYFNNDKENDFIGKIMPSQKEFERNNAMSSSFARENAKFENGKTYTVSEIEKIQRKERRENTEENSSSWFSDSAGLSKYSE</sequence>
<feature type="region of interest" description="Disordered" evidence="1">
    <location>
        <begin position="121"/>
        <end position="148"/>
    </location>
</feature>
<dbReference type="InterPro" id="IPR009881">
    <property type="entry name" value="DUF1433"/>
</dbReference>
<evidence type="ECO:0000313" key="4">
    <source>
        <dbReference type="Proteomes" id="UP000194948"/>
    </source>
</evidence>
<reference evidence="3" key="2">
    <citation type="submission" date="2024-03" db="EMBL/GenBank/DDBJ databases">
        <title>The Genome Sequence of Enterococcus sp. DIV0205d.</title>
        <authorList>
            <consortium name="The Broad Institute Genomics Platform"/>
            <consortium name="The Broad Institute Microbial Omics Core"/>
            <consortium name="The Broad Institute Genomic Center for Infectious Diseases"/>
            <person name="Earl A."/>
            <person name="Manson A."/>
            <person name="Gilmore M."/>
            <person name="Schwartman J."/>
            <person name="Shea T."/>
            <person name="Abouelleil A."/>
            <person name="Cao P."/>
            <person name="Chapman S."/>
            <person name="Cusick C."/>
            <person name="Young S."/>
            <person name="Neafsey D."/>
            <person name="Nusbaum C."/>
            <person name="Birren B."/>
        </authorList>
    </citation>
    <scope>NUCLEOTIDE SEQUENCE</scope>
    <source>
        <strain evidence="3">7F3_DIV0205</strain>
    </source>
</reference>
<accession>A0AAQ3W9X6</accession>
<dbReference type="Proteomes" id="UP000194948">
    <property type="component" value="Chromosome"/>
</dbReference>
<feature type="transmembrane region" description="Helical" evidence="2">
    <location>
        <begin position="7"/>
        <end position="26"/>
    </location>
</feature>
<evidence type="ECO:0000256" key="2">
    <source>
        <dbReference type="SAM" id="Phobius"/>
    </source>
</evidence>
<evidence type="ECO:0000256" key="1">
    <source>
        <dbReference type="SAM" id="MobiDB-lite"/>
    </source>
</evidence>
<dbReference type="EMBL" id="CP147244">
    <property type="protein sequence ID" value="WYK01393.1"/>
    <property type="molecule type" value="Genomic_DNA"/>
</dbReference>
<dbReference type="AlphaFoldDB" id="A0AAQ3W9X6"/>
<keyword evidence="4" id="KW-1185">Reference proteome</keyword>
<protein>
    <recommendedName>
        <fullName evidence="5">DUF1433 domain-containing protein</fullName>
    </recommendedName>
</protein>
<reference evidence="3" key="1">
    <citation type="submission" date="2017-05" db="EMBL/GenBank/DDBJ databases">
        <authorList>
            <consortium name="The Broad Institute Genomics Platform"/>
            <consortium name="The Broad Institute Genomic Center for Infectious Diseases"/>
            <person name="Earl A."/>
            <person name="Manson A."/>
            <person name="Schwartman J."/>
            <person name="Gilmore M."/>
            <person name="Abouelleil A."/>
            <person name="Cao P."/>
            <person name="Chapman S."/>
            <person name="Cusick C."/>
            <person name="Shea T."/>
            <person name="Young S."/>
            <person name="Neafsey D."/>
            <person name="Nusbaum C."/>
            <person name="Birren B."/>
        </authorList>
    </citation>
    <scope>NUCLEOTIDE SEQUENCE</scope>
    <source>
        <strain evidence="3">7F3_DIV0205</strain>
    </source>
</reference>
<keyword evidence="2" id="KW-1133">Transmembrane helix</keyword>
<evidence type="ECO:0000313" key="3">
    <source>
        <dbReference type="EMBL" id="WYK01393.1"/>
    </source>
</evidence>
<proteinExistence type="predicted"/>
<organism evidence="3 4">
    <name type="scientific">Candidatus Enterococcus palustris</name>
    <dbReference type="NCBI Taxonomy" id="1834189"/>
    <lineage>
        <taxon>Bacteria</taxon>
        <taxon>Bacillati</taxon>
        <taxon>Bacillota</taxon>
        <taxon>Bacilli</taxon>
        <taxon>Lactobacillales</taxon>
        <taxon>Enterococcaceae</taxon>
        <taxon>Enterococcus</taxon>
    </lineage>
</organism>
<gene>
    <name evidence="3" type="ORF">A5821_002530</name>
</gene>
<dbReference type="Pfam" id="PF07252">
    <property type="entry name" value="DUF1433"/>
    <property type="match status" value="1"/>
</dbReference>